<proteinExistence type="predicted"/>
<dbReference type="Pfam" id="PF13432">
    <property type="entry name" value="TPR_16"/>
    <property type="match status" value="1"/>
</dbReference>
<accession>A0A855X848</accession>
<dbReference type="AlphaFoldDB" id="A0A855X848"/>
<evidence type="ECO:0000313" key="2">
    <source>
        <dbReference type="Proteomes" id="UP000250918"/>
    </source>
</evidence>
<dbReference type="InterPro" id="IPR011990">
    <property type="entry name" value="TPR-like_helical_dom_sf"/>
</dbReference>
<organism evidence="1 2">
    <name type="scientific">candidate division GN15 bacterium</name>
    <dbReference type="NCBI Taxonomy" id="2072418"/>
    <lineage>
        <taxon>Bacteria</taxon>
        <taxon>candidate division GN15</taxon>
    </lineage>
</organism>
<comment type="caution">
    <text evidence="1">The sequence shown here is derived from an EMBL/GenBank/DDBJ whole genome shotgun (WGS) entry which is preliminary data.</text>
</comment>
<protein>
    <recommendedName>
        <fullName evidence="3">Tetratricopeptide repeat protein</fullName>
    </recommendedName>
</protein>
<dbReference type="EMBL" id="PQAP01000053">
    <property type="protein sequence ID" value="PWB73499.1"/>
    <property type="molecule type" value="Genomic_DNA"/>
</dbReference>
<dbReference type="Gene3D" id="1.25.40.10">
    <property type="entry name" value="Tetratricopeptide repeat domain"/>
    <property type="match status" value="2"/>
</dbReference>
<name>A0A855X848_9BACT</name>
<dbReference type="Proteomes" id="UP000250918">
    <property type="component" value="Unassembled WGS sequence"/>
</dbReference>
<evidence type="ECO:0008006" key="3">
    <source>
        <dbReference type="Google" id="ProtNLM"/>
    </source>
</evidence>
<evidence type="ECO:0000313" key="1">
    <source>
        <dbReference type="EMBL" id="PWB73499.1"/>
    </source>
</evidence>
<dbReference type="SUPFAM" id="SSF48452">
    <property type="entry name" value="TPR-like"/>
    <property type="match status" value="1"/>
</dbReference>
<sequence length="501" mass="56120">MPTIDSMKTNPGLLCTLLAVTCILGVACSDYKPAEFRYEAQKRLHHAEKLLNDAELKNELTNSITMGQVQAAYNTALNYCLGVLDSVDRIRHSREWEDLNRLSFQAGTRLSQLLFPDRRYDSCLTVLRKLSTRLSLPLLESASLRVNLAEVLQASGKWRDAIATYTEAVDMLNPPVEPNGQVIRSIFDLPAHIYHIQRQTADSPAWNSSLNRAFSYYQNFLSLGANPNLALAAHGSLAALYADVGNWTASVAELRQMKDSTGAIGLDAKVKIADIYAGELTGYDSALAMYERIGAQLIGRDTALRPILIFKRSLVYIEMKKYSEARRLLTELDRNYHEYFAASPAAQEAKAKTFDLEGNWNRAETEYRFLIESYAGSEEAMQAYLYLGEQLARQGRTTEAERWMQRADAYYKQTAERNQGSPVEARALTYQAEMLRRKSDWAGAAAVLASIFDKFPDTVIGQKAVMVAVGLYREKLDSPAVADSLLTALRSRLTRTESTVR</sequence>
<reference evidence="1 2" key="1">
    <citation type="journal article" date="2018" name="ISME J.">
        <title>A methanotrophic archaeon couples anaerobic oxidation of methane to Fe(III) reduction.</title>
        <authorList>
            <person name="Cai C."/>
            <person name="Leu A.O."/>
            <person name="Xie G.J."/>
            <person name="Guo J."/>
            <person name="Feng Y."/>
            <person name="Zhao J.X."/>
            <person name="Tyson G.W."/>
            <person name="Yuan Z."/>
            <person name="Hu S."/>
        </authorList>
    </citation>
    <scope>NUCLEOTIDE SEQUENCE [LARGE SCALE GENOMIC DNA]</scope>
    <source>
        <strain evidence="1">FeB_12</strain>
    </source>
</reference>
<gene>
    <name evidence="1" type="ORF">C3F09_05195</name>
</gene>